<evidence type="ECO:0000256" key="5">
    <source>
        <dbReference type="ARBA" id="ARBA00022491"/>
    </source>
</evidence>
<evidence type="ECO:0000256" key="3">
    <source>
        <dbReference type="ARBA" id="ARBA00007682"/>
    </source>
</evidence>
<dbReference type="FunFam" id="2.30.30.1020:FF:000013">
    <property type="entry name" value="CCR4-NOT transcriptional complex subunit"/>
    <property type="match status" value="1"/>
</dbReference>
<reference evidence="15 16" key="1">
    <citation type="journal article" date="2011" name="Proc. Natl. Acad. Sci. U.S.A.">
        <title>Evolutionary erosion of yeast sex chromosomes by mating-type switching accidents.</title>
        <authorList>
            <person name="Gordon J.L."/>
            <person name="Armisen D."/>
            <person name="Proux-Wera E."/>
            <person name="Oheigeartaigh S.S."/>
            <person name="Byrne K.P."/>
            <person name="Wolfe K.H."/>
        </authorList>
    </citation>
    <scope>NUCLEOTIDE SEQUENCE [LARGE SCALE GENOMIC DNA]</scope>
    <source>
        <strain evidence="16">ATCC 76901 / BCRC 22586 / CBS 4309 / NBRC 1992 / NRRL Y-12630</strain>
    </source>
</reference>
<dbReference type="InterPro" id="IPR012270">
    <property type="entry name" value="CCR4-NOT_su3/5"/>
</dbReference>
<dbReference type="OMA" id="VPPGIQD"/>
<feature type="compositionally biased region" description="Polar residues" evidence="12">
    <location>
        <begin position="411"/>
        <end position="426"/>
    </location>
</feature>
<keyword evidence="5 10" id="KW-0678">Repressor</keyword>
<dbReference type="AlphaFoldDB" id="G0V8U4"/>
<dbReference type="GO" id="GO:0032968">
    <property type="term" value="P:positive regulation of transcription elongation by RNA polymerase II"/>
    <property type="evidence" value="ECO:0007669"/>
    <property type="project" value="EnsemblFungi"/>
</dbReference>
<evidence type="ECO:0000256" key="6">
    <source>
        <dbReference type="ARBA" id="ARBA00022553"/>
    </source>
</evidence>
<feature type="domain" description="CCR4-Not complex component Not N-terminal" evidence="13">
    <location>
        <begin position="3"/>
        <end position="233"/>
    </location>
</feature>
<keyword evidence="10" id="KW-0010">Activator</keyword>
<dbReference type="eggNOG" id="KOG2150">
    <property type="taxonomic scope" value="Eukaryota"/>
</dbReference>
<dbReference type="PANTHER" id="PTHR23326">
    <property type="entry name" value="CCR4 NOT-RELATED"/>
    <property type="match status" value="1"/>
</dbReference>
<keyword evidence="6" id="KW-0597">Phosphoprotein</keyword>
<evidence type="ECO:0000259" key="14">
    <source>
        <dbReference type="Pfam" id="PF04153"/>
    </source>
</evidence>
<dbReference type="RefSeq" id="XP_003674273.1">
    <property type="nucleotide sequence ID" value="XM_003674225.1"/>
</dbReference>
<feature type="coiled-coil region" evidence="11">
    <location>
        <begin position="41"/>
        <end position="68"/>
    </location>
</feature>
<evidence type="ECO:0000256" key="1">
    <source>
        <dbReference type="ARBA" id="ARBA00004123"/>
    </source>
</evidence>
<feature type="compositionally biased region" description="Low complexity" evidence="12">
    <location>
        <begin position="285"/>
        <end position="297"/>
    </location>
</feature>
<organism evidence="15 16">
    <name type="scientific">Naumovozyma castellii</name>
    <name type="common">Yeast</name>
    <name type="synonym">Saccharomyces castellii</name>
    <dbReference type="NCBI Taxonomy" id="27288"/>
    <lineage>
        <taxon>Eukaryota</taxon>
        <taxon>Fungi</taxon>
        <taxon>Dikarya</taxon>
        <taxon>Ascomycota</taxon>
        <taxon>Saccharomycotina</taxon>
        <taxon>Saccharomycetes</taxon>
        <taxon>Saccharomycetales</taxon>
        <taxon>Saccharomycetaceae</taxon>
        <taxon>Naumovozyma</taxon>
    </lineage>
</organism>
<dbReference type="GO" id="GO:0000289">
    <property type="term" value="P:nuclear-transcribed mRNA poly(A) tail shortening"/>
    <property type="evidence" value="ECO:0007669"/>
    <property type="project" value="EnsemblFungi"/>
</dbReference>
<name>G0V8U4_NAUCA</name>
<feature type="domain" description="NOT2/NOT3/NOT5 C-terminal" evidence="14">
    <location>
        <begin position="622"/>
        <end position="748"/>
    </location>
</feature>
<keyword evidence="8 10" id="KW-0804">Transcription</keyword>
<dbReference type="KEGG" id="ncs:NCAS_0A13350"/>
<dbReference type="OrthoDB" id="293823at2759"/>
<dbReference type="STRING" id="1064592.G0V8U4"/>
<sequence>MAHRKLQQEVDRVFKKINEGLDIFNTYYERHESCNNNPSQKDKLESDLKREVKKLQRLREQIKSWQSSPDIKDKDSLLEYRRSVEIAMEKYKAVEKASKEKAYSNISLKKSEILEPEEQERRDASDYISSMIDELERQYEFLQVEIDKLLLLNKKKKTASQLNDEKIEHMKTLQLRYRWHQQQMELALRLLANEELDPQAVNDAKDDINYYVESNQDQDFIEDETIYDSLNLQSNEAIAHEVAQYFASQSAADNEDNAEETNTDASKLSKKEQRKLEREAKKAAKLAAKSAPTTASPSVKLEINKSATPSPVLKNESVELSSMKSIPTSASVPNTAKSPNALPQLTSLKSSPPNEQHQDIQGTHTHIHQGQNGLTSSTILKPATVPARPAGELKWSVAASMGLEKDKKSTSTDISTPVSKPSSIVTTPRLGTPVLEKSTITPTSSSSVTAAAVLAAGAAAVHQNNQQFHKGFENNVGSQTPSSILLNNVKQEGQKDQESETNPVAETTNTVEPEIESPSTPSLIEDYESDISDDDLGEDEPNLIPLTPDELKKNIIAHDHLHQEYMSDWGSLLLPSGIQEFIMGVELTKNNLNSNNGRLGGYRRSIDLCEVNRLDPIPHGVNPPTPLDAFRSTQKWDIVRCSLRDVISKSESETEIYQEIIQRFRGLEMFTLFYNYYFAVTPLEKEISNVILNERSWRISKDETLWFLRQGSVKLQNEFCEIGDYKIFKLDDWTVIDKINFKLDYSNLKISSPTTTDSAADVIEESESINQETVSAESDKLSHGQQLLQQLKQGKVGVPV</sequence>
<dbReference type="HOGENOM" id="CLU_020483_0_0_1"/>
<gene>
    <name evidence="15" type="primary">NCAS0A13350</name>
    <name evidence="15" type="ordered locus">NCAS_0A13350</name>
</gene>
<dbReference type="Pfam" id="PF04065">
    <property type="entry name" value="Not3"/>
    <property type="match status" value="1"/>
</dbReference>
<feature type="region of interest" description="Disordered" evidence="12">
    <location>
        <begin position="491"/>
        <end position="523"/>
    </location>
</feature>
<feature type="compositionally biased region" description="Polar residues" evidence="12">
    <location>
        <begin position="500"/>
        <end position="522"/>
    </location>
</feature>
<comment type="function">
    <text evidence="10">Acts as component of the CCR4-NOT core complex, which in the nucleus seems to be a general transcription factor, and in the cytoplasm the major mRNA deadenylase involved in mRNA turnover. The NOT protein subcomplex negatively regulates the basal and activated transcription of many genes. Preferentially affects TC-type TATA element-dependent transcription. Could directly or indirectly inhibit component(s) of the general transcription machinery.</text>
</comment>
<accession>G0V8U4</accession>
<dbReference type="GO" id="GO:0000290">
    <property type="term" value="P:deadenylation-dependent decapping of nuclear-transcribed mRNA"/>
    <property type="evidence" value="ECO:0007669"/>
    <property type="project" value="EnsemblFungi"/>
</dbReference>
<dbReference type="GO" id="GO:0000932">
    <property type="term" value="C:P-body"/>
    <property type="evidence" value="ECO:0007669"/>
    <property type="project" value="UniProtKB-UniRule"/>
</dbReference>
<dbReference type="InterPro" id="IPR007282">
    <property type="entry name" value="NOT2/3/5_C"/>
</dbReference>
<keyword evidence="7 10" id="KW-0805">Transcription regulation</keyword>
<keyword evidence="4 10" id="KW-0963">Cytoplasm</keyword>
<evidence type="ECO:0000256" key="12">
    <source>
        <dbReference type="SAM" id="MobiDB-lite"/>
    </source>
</evidence>
<dbReference type="InParanoid" id="G0V8U4"/>
<evidence type="ECO:0000259" key="13">
    <source>
        <dbReference type="Pfam" id="PF04065"/>
    </source>
</evidence>
<feature type="compositionally biased region" description="Basic and acidic residues" evidence="12">
    <location>
        <begin position="267"/>
        <end position="282"/>
    </location>
</feature>
<dbReference type="FunCoup" id="G0V8U4">
    <property type="interactions" value="470"/>
</dbReference>
<dbReference type="GO" id="GO:0016567">
    <property type="term" value="P:protein ubiquitination"/>
    <property type="evidence" value="ECO:0007669"/>
    <property type="project" value="EnsemblFungi"/>
</dbReference>
<evidence type="ECO:0000313" key="16">
    <source>
        <dbReference type="Proteomes" id="UP000001640"/>
    </source>
</evidence>
<evidence type="ECO:0000313" key="15">
    <source>
        <dbReference type="EMBL" id="CCC67893.1"/>
    </source>
</evidence>
<dbReference type="GO" id="GO:0005634">
    <property type="term" value="C:nucleus"/>
    <property type="evidence" value="ECO:0007669"/>
    <property type="project" value="UniProtKB-SubCell"/>
</dbReference>
<dbReference type="GO" id="GO:0030015">
    <property type="term" value="C:CCR4-NOT core complex"/>
    <property type="evidence" value="ECO:0007669"/>
    <property type="project" value="UniProtKB-UniRule"/>
</dbReference>
<dbReference type="EMBL" id="HE576752">
    <property type="protein sequence ID" value="CCC67893.1"/>
    <property type="molecule type" value="Genomic_DNA"/>
</dbReference>
<evidence type="ECO:0000256" key="7">
    <source>
        <dbReference type="ARBA" id="ARBA00023015"/>
    </source>
</evidence>
<comment type="similarity">
    <text evidence="3 10">Belongs to the CNOT2/3/5 family.</text>
</comment>
<dbReference type="Gene3D" id="2.30.30.1020">
    <property type="entry name" value="CCR4-NOT complex subunit 2/3/5, C-terminal domain"/>
    <property type="match status" value="1"/>
</dbReference>
<evidence type="ECO:0000256" key="4">
    <source>
        <dbReference type="ARBA" id="ARBA00022490"/>
    </source>
</evidence>
<evidence type="ECO:0000256" key="11">
    <source>
        <dbReference type="SAM" id="Coils"/>
    </source>
</evidence>
<feature type="region of interest" description="Disordered" evidence="12">
    <location>
        <begin position="249"/>
        <end position="303"/>
    </location>
</feature>
<dbReference type="InterPro" id="IPR007207">
    <property type="entry name" value="Not_N"/>
</dbReference>
<keyword evidence="11" id="KW-0175">Coiled coil</keyword>
<protein>
    <recommendedName>
        <fullName evidence="10">General negative regulator of transcription subunit</fullName>
    </recommendedName>
</protein>
<feature type="region of interest" description="Disordered" evidence="12">
    <location>
        <begin position="406"/>
        <end position="428"/>
    </location>
</feature>
<proteinExistence type="inferred from homology"/>
<dbReference type="Pfam" id="PF04153">
    <property type="entry name" value="NOT2_3_5_C"/>
    <property type="match status" value="1"/>
</dbReference>
<dbReference type="PIRSF" id="PIRSF005290">
    <property type="entry name" value="NOT_su_3_5"/>
    <property type="match status" value="1"/>
</dbReference>
<feature type="compositionally biased region" description="Acidic residues" evidence="12">
    <location>
        <begin position="253"/>
        <end position="262"/>
    </location>
</feature>
<evidence type="ECO:0000256" key="8">
    <source>
        <dbReference type="ARBA" id="ARBA00023163"/>
    </source>
</evidence>
<dbReference type="GeneID" id="96901371"/>
<dbReference type="InterPro" id="IPR040168">
    <property type="entry name" value="Not2/3/5"/>
</dbReference>
<keyword evidence="16" id="KW-1185">Reference proteome</keyword>
<keyword evidence="9 10" id="KW-0539">Nucleus</keyword>
<evidence type="ECO:0000256" key="9">
    <source>
        <dbReference type="ARBA" id="ARBA00023242"/>
    </source>
</evidence>
<feature type="region of interest" description="Disordered" evidence="12">
    <location>
        <begin position="324"/>
        <end position="360"/>
    </location>
</feature>
<evidence type="ECO:0000256" key="10">
    <source>
        <dbReference type="PIRNR" id="PIRNR005290"/>
    </source>
</evidence>
<dbReference type="Proteomes" id="UP000001640">
    <property type="component" value="Chromosome 1"/>
</dbReference>
<evidence type="ECO:0000256" key="2">
    <source>
        <dbReference type="ARBA" id="ARBA00004496"/>
    </source>
</evidence>
<dbReference type="InterPro" id="IPR038635">
    <property type="entry name" value="CCR4-NOT_su2/3/5_C_sf"/>
</dbReference>
<comment type="subcellular location">
    <subcellularLocation>
        <location evidence="2 10">Cytoplasm</location>
    </subcellularLocation>
    <subcellularLocation>
        <location evidence="1 10">Nucleus</location>
    </subcellularLocation>
</comment>
<reference key="2">
    <citation type="submission" date="2011-08" db="EMBL/GenBank/DDBJ databases">
        <title>Genome sequence of Naumovozyma castellii.</title>
        <authorList>
            <person name="Gordon J.L."/>
            <person name="Armisen D."/>
            <person name="Proux-Wera E."/>
            <person name="OhEigeartaigh S.S."/>
            <person name="Byrne K.P."/>
            <person name="Wolfe K.H."/>
        </authorList>
    </citation>
    <scope>NUCLEOTIDE SEQUENCE</scope>
    <source>
        <strain>Type strain:CBS 4309</strain>
    </source>
</reference>